<sequence length="60" mass="6318">MQDISDITREPATMPALTTTHPAQLAAHDEDAGAGFDNVIGVRLKLTGLGHAVDLVIRPV</sequence>
<reference evidence="1 2" key="1">
    <citation type="submission" date="2018-05" db="EMBL/GenBank/DDBJ databases">
        <title>Genetic diversity of glacier-inhabiting Cryobacterium bacteria in China and description of Cryobacterium mengkeensis sp. nov. and Arthrobacter glacialis sp. nov.</title>
        <authorList>
            <person name="Liu Q."/>
            <person name="Xin Y.-H."/>
        </authorList>
    </citation>
    <scope>NUCLEOTIDE SEQUENCE [LARGE SCALE GENOMIC DNA]</scope>
    <source>
        <strain evidence="1 2">LI2</strain>
    </source>
</reference>
<protein>
    <submittedName>
        <fullName evidence="1">Uncharacterized protein</fullName>
    </submittedName>
</protein>
<evidence type="ECO:0000313" key="2">
    <source>
        <dbReference type="Proteomes" id="UP000247832"/>
    </source>
</evidence>
<organism evidence="1 2">
    <name type="scientific">Arthrobacter livingstonensis</name>
    <dbReference type="NCBI Taxonomy" id="670078"/>
    <lineage>
        <taxon>Bacteria</taxon>
        <taxon>Bacillati</taxon>
        <taxon>Actinomycetota</taxon>
        <taxon>Actinomycetes</taxon>
        <taxon>Micrococcales</taxon>
        <taxon>Micrococcaceae</taxon>
        <taxon>Arthrobacter</taxon>
    </lineage>
</organism>
<keyword evidence="2" id="KW-1185">Reference proteome</keyword>
<accession>A0A2V5KZY7</accession>
<proteinExistence type="predicted"/>
<evidence type="ECO:0000313" key="1">
    <source>
        <dbReference type="EMBL" id="PYI64399.1"/>
    </source>
</evidence>
<gene>
    <name evidence="1" type="ORF">CVV68_22045</name>
</gene>
<comment type="caution">
    <text evidence="1">The sequence shown here is derived from an EMBL/GenBank/DDBJ whole genome shotgun (WGS) entry which is preliminary data.</text>
</comment>
<dbReference type="AlphaFoldDB" id="A0A2V5KZY7"/>
<dbReference type="EMBL" id="QJVD01000053">
    <property type="protein sequence ID" value="PYI64399.1"/>
    <property type="molecule type" value="Genomic_DNA"/>
</dbReference>
<dbReference type="Proteomes" id="UP000247832">
    <property type="component" value="Unassembled WGS sequence"/>
</dbReference>
<name>A0A2V5KZY7_9MICC</name>